<reference evidence="2" key="2">
    <citation type="journal article" date="2021" name="PeerJ">
        <title>Extensive microbial diversity within the chicken gut microbiome revealed by metagenomics and culture.</title>
        <authorList>
            <person name="Gilroy R."/>
            <person name="Ravi A."/>
            <person name="Getino M."/>
            <person name="Pursley I."/>
            <person name="Horton D.L."/>
            <person name="Alikhan N.F."/>
            <person name="Baker D."/>
            <person name="Gharbi K."/>
            <person name="Hall N."/>
            <person name="Watson M."/>
            <person name="Adriaenssens E.M."/>
            <person name="Foster-Nyarko E."/>
            <person name="Jarju S."/>
            <person name="Secka A."/>
            <person name="Antonio M."/>
            <person name="Oren A."/>
            <person name="Chaudhuri R.R."/>
            <person name="La Ragione R."/>
            <person name="Hildebrand F."/>
            <person name="Pallen M.J."/>
        </authorList>
    </citation>
    <scope>NUCLEOTIDE SEQUENCE</scope>
    <source>
        <strain evidence="2">ChiBcec16-1751</strain>
    </source>
</reference>
<organism evidence="2 3">
    <name type="scientific">Candidatus Avoscillospira avistercoris</name>
    <dbReference type="NCBI Taxonomy" id="2840707"/>
    <lineage>
        <taxon>Bacteria</taxon>
        <taxon>Bacillati</taxon>
        <taxon>Bacillota</taxon>
        <taxon>Clostridia</taxon>
        <taxon>Eubacteriales</taxon>
        <taxon>Oscillospiraceae</taxon>
        <taxon>Oscillospiraceae incertae sedis</taxon>
        <taxon>Candidatus Avoscillospira</taxon>
    </lineage>
</organism>
<name>A0A9D1FBM0_9FIRM</name>
<keyword evidence="1" id="KW-0472">Membrane</keyword>
<evidence type="ECO:0000313" key="2">
    <source>
        <dbReference type="EMBL" id="HIS65779.1"/>
    </source>
</evidence>
<accession>A0A9D1FBM0</accession>
<dbReference type="EMBL" id="DVJJ01000162">
    <property type="protein sequence ID" value="HIS65779.1"/>
    <property type="molecule type" value="Genomic_DNA"/>
</dbReference>
<feature type="transmembrane region" description="Helical" evidence="1">
    <location>
        <begin position="57"/>
        <end position="75"/>
    </location>
</feature>
<gene>
    <name evidence="2" type="ORF">IAA83_10510</name>
</gene>
<feature type="transmembrane region" description="Helical" evidence="1">
    <location>
        <begin position="87"/>
        <end position="109"/>
    </location>
</feature>
<dbReference type="Proteomes" id="UP000886741">
    <property type="component" value="Unassembled WGS sequence"/>
</dbReference>
<keyword evidence="1" id="KW-1133">Transmembrane helix</keyword>
<reference evidence="2" key="1">
    <citation type="submission" date="2020-10" db="EMBL/GenBank/DDBJ databases">
        <authorList>
            <person name="Gilroy R."/>
        </authorList>
    </citation>
    <scope>NUCLEOTIDE SEQUENCE</scope>
    <source>
        <strain evidence="2">ChiBcec16-1751</strain>
    </source>
</reference>
<dbReference type="Pfam" id="PF09858">
    <property type="entry name" value="DUF2085"/>
    <property type="match status" value="1"/>
</dbReference>
<comment type="caution">
    <text evidence="2">The sequence shown here is derived from an EMBL/GenBank/DDBJ whole genome shotgun (WGS) entry which is preliminary data.</text>
</comment>
<evidence type="ECO:0000313" key="3">
    <source>
        <dbReference type="Proteomes" id="UP000886741"/>
    </source>
</evidence>
<proteinExistence type="predicted"/>
<dbReference type="InterPro" id="IPR019206">
    <property type="entry name" value="DUF2085_TM"/>
</dbReference>
<dbReference type="AlphaFoldDB" id="A0A9D1FBM0"/>
<evidence type="ECO:0000256" key="1">
    <source>
        <dbReference type="SAM" id="Phobius"/>
    </source>
</evidence>
<sequence length="127" mass="14406">MISWLYRWLPIFCGCHCRPDRSFFFRGRQFPVCARCTGMLLGFVLSAALYAVWHPPLLWGLLLLLPAMADGVIQLKTPYESCNRRRLWTGFLGGYGSMLLLIGSFALAYRLGMRAGFALRDVLGRPT</sequence>
<feature type="transmembrane region" description="Helical" evidence="1">
    <location>
        <begin position="32"/>
        <end position="51"/>
    </location>
</feature>
<protein>
    <submittedName>
        <fullName evidence="2">DUF2085 domain-containing protein</fullName>
    </submittedName>
</protein>
<keyword evidence="1" id="KW-0812">Transmembrane</keyword>